<dbReference type="Proteomes" id="UP000025227">
    <property type="component" value="Unplaced"/>
</dbReference>
<proteinExistence type="inferred from homology"/>
<keyword evidence="15" id="KW-1185">Reference proteome</keyword>
<evidence type="ECO:0000256" key="5">
    <source>
        <dbReference type="ARBA" id="ARBA00022692"/>
    </source>
</evidence>
<feature type="transmembrane region" description="Helical" evidence="13">
    <location>
        <begin position="154"/>
        <end position="172"/>
    </location>
</feature>
<reference evidence="16" key="1">
    <citation type="submission" date="2020-12" db="UniProtKB">
        <authorList>
            <consortium name="WormBaseParasite"/>
        </authorList>
    </citation>
    <scope>IDENTIFICATION</scope>
    <source>
        <strain evidence="16">MHco3</strain>
    </source>
</reference>
<feature type="transmembrane region" description="Helical" evidence="13">
    <location>
        <begin position="192"/>
        <end position="216"/>
    </location>
</feature>
<dbReference type="Gene3D" id="1.10.287.70">
    <property type="match status" value="1"/>
</dbReference>
<sequence>MSARKRGRSSSSAEHEQNFWKRSKFRAVFVHIALVITCITYIVLGAHLFQKIERPLELEKRTEALEVFDKMSKEFVSNVSDRGDNVEETVDTYIRNILLLFENPHYAHVFETHFTNQSLEKDIWTFPAAVLFTTTTVIPVGYGNVCPSSEMGKLLLIVYGIVGMPLALVTMADTGKFLSRFVTVCFNESMAWPTGIFLFLLCFYPVIGGFLFHYFADLQFRDAIYFSFTSIFTIGFGDLMPSINVIFLVIFILLGVILVTITIDFVAAEVIDRIHYMGRHVGKAREIAGKMMQMAQSLNVNRGITGLTTGMAQLQALARFGLLGRLDQEVIDKGKDGCAFAPFLEDMDFVDNASTYTMDVKSPHRRHHSPPNRFIQSYPNVPTHFSTGESNYVLKESDQRGPTYSSKRTN</sequence>
<dbReference type="AlphaFoldDB" id="A0A7I4YRM8"/>
<dbReference type="FunFam" id="1.10.287.70:FF:000235">
    <property type="entry name" value="TWiK family of potassium channels"/>
    <property type="match status" value="1"/>
</dbReference>
<comment type="similarity">
    <text evidence="2 12">Belongs to the two pore domain potassium channel (TC 1.A.1.8) family.</text>
</comment>
<dbReference type="PRINTS" id="PR01333">
    <property type="entry name" value="2POREKCHANEL"/>
</dbReference>
<evidence type="ECO:0000259" key="14">
    <source>
        <dbReference type="Pfam" id="PF07885"/>
    </source>
</evidence>
<evidence type="ECO:0000256" key="3">
    <source>
        <dbReference type="ARBA" id="ARBA00022448"/>
    </source>
</evidence>
<evidence type="ECO:0000256" key="4">
    <source>
        <dbReference type="ARBA" id="ARBA00022538"/>
    </source>
</evidence>
<evidence type="ECO:0000256" key="12">
    <source>
        <dbReference type="RuleBase" id="RU003857"/>
    </source>
</evidence>
<dbReference type="GO" id="GO:0015271">
    <property type="term" value="F:outward rectifier potassium channel activity"/>
    <property type="evidence" value="ECO:0007669"/>
    <property type="project" value="TreeGrafter"/>
</dbReference>
<dbReference type="InterPro" id="IPR003280">
    <property type="entry name" value="2pore_dom_K_chnl"/>
</dbReference>
<dbReference type="InterPro" id="IPR013099">
    <property type="entry name" value="K_chnl_dom"/>
</dbReference>
<dbReference type="SUPFAM" id="SSF81324">
    <property type="entry name" value="Voltage-gated potassium channels"/>
    <property type="match status" value="2"/>
</dbReference>
<evidence type="ECO:0000256" key="13">
    <source>
        <dbReference type="SAM" id="Phobius"/>
    </source>
</evidence>
<keyword evidence="4" id="KW-0633">Potassium transport</keyword>
<dbReference type="PANTHER" id="PTHR11003:SF288">
    <property type="entry name" value="POTASSIUM CHANNEL DOMAIN-CONTAINING PROTEIN"/>
    <property type="match status" value="1"/>
</dbReference>
<dbReference type="OrthoDB" id="297496at2759"/>
<dbReference type="PANTHER" id="PTHR11003">
    <property type="entry name" value="POTASSIUM CHANNEL, SUBFAMILY K"/>
    <property type="match status" value="1"/>
</dbReference>
<comment type="subcellular location">
    <subcellularLocation>
        <location evidence="1">Membrane</location>
        <topology evidence="1">Multi-pass membrane protein</topology>
    </subcellularLocation>
</comment>
<dbReference type="GO" id="GO:0030322">
    <property type="term" value="P:stabilization of membrane potential"/>
    <property type="evidence" value="ECO:0007669"/>
    <property type="project" value="TreeGrafter"/>
</dbReference>
<evidence type="ECO:0000256" key="6">
    <source>
        <dbReference type="ARBA" id="ARBA00022826"/>
    </source>
</evidence>
<dbReference type="InterPro" id="IPR003092">
    <property type="entry name" value="2pore_dom_K_chnl_TASK"/>
</dbReference>
<keyword evidence="6" id="KW-0631">Potassium channel</keyword>
<keyword evidence="5 12" id="KW-0812">Transmembrane</keyword>
<evidence type="ECO:0000256" key="7">
    <source>
        <dbReference type="ARBA" id="ARBA00022958"/>
    </source>
</evidence>
<organism evidence="15 16">
    <name type="scientific">Haemonchus contortus</name>
    <name type="common">Barber pole worm</name>
    <dbReference type="NCBI Taxonomy" id="6289"/>
    <lineage>
        <taxon>Eukaryota</taxon>
        <taxon>Metazoa</taxon>
        <taxon>Ecdysozoa</taxon>
        <taxon>Nematoda</taxon>
        <taxon>Chromadorea</taxon>
        <taxon>Rhabditida</taxon>
        <taxon>Rhabditina</taxon>
        <taxon>Rhabditomorpha</taxon>
        <taxon>Strongyloidea</taxon>
        <taxon>Trichostrongylidae</taxon>
        <taxon>Haemonchus</taxon>
    </lineage>
</organism>
<evidence type="ECO:0000256" key="10">
    <source>
        <dbReference type="ARBA" id="ARBA00023136"/>
    </source>
</evidence>
<dbReference type="PRINTS" id="PR01095">
    <property type="entry name" value="TASKCHANNEL"/>
</dbReference>
<keyword evidence="3 12" id="KW-0813">Transport</keyword>
<dbReference type="WBParaSite" id="HCON_00137900-00001">
    <property type="protein sequence ID" value="HCON_00137900-00001"/>
    <property type="gene ID" value="HCON_00137900"/>
</dbReference>
<dbReference type="GO" id="GO:0022841">
    <property type="term" value="F:potassium ion leak channel activity"/>
    <property type="evidence" value="ECO:0007669"/>
    <property type="project" value="TreeGrafter"/>
</dbReference>
<keyword evidence="11 12" id="KW-0407">Ion channel</keyword>
<evidence type="ECO:0000256" key="2">
    <source>
        <dbReference type="ARBA" id="ARBA00006666"/>
    </source>
</evidence>
<evidence type="ECO:0000256" key="8">
    <source>
        <dbReference type="ARBA" id="ARBA00022989"/>
    </source>
</evidence>
<keyword evidence="7" id="KW-0630">Potassium</keyword>
<evidence type="ECO:0000313" key="15">
    <source>
        <dbReference type="Proteomes" id="UP000025227"/>
    </source>
</evidence>
<dbReference type="OMA" id="RVHYMGR"/>
<feature type="transmembrane region" description="Helical" evidence="13">
    <location>
        <begin position="223"/>
        <end position="240"/>
    </location>
</feature>
<feature type="domain" description="Potassium channel" evidence="14">
    <location>
        <begin position="121"/>
        <end position="179"/>
    </location>
</feature>
<dbReference type="Pfam" id="PF07885">
    <property type="entry name" value="Ion_trans_2"/>
    <property type="match status" value="2"/>
</dbReference>
<feature type="transmembrane region" description="Helical" evidence="13">
    <location>
        <begin position="123"/>
        <end position="142"/>
    </location>
</feature>
<evidence type="ECO:0000256" key="11">
    <source>
        <dbReference type="ARBA" id="ARBA00023303"/>
    </source>
</evidence>
<accession>A0A7I4YRM8</accession>
<evidence type="ECO:0000313" key="16">
    <source>
        <dbReference type="WBParaSite" id="HCON_00137900-00001"/>
    </source>
</evidence>
<name>A0A7I4YRM8_HAECO</name>
<feature type="transmembrane region" description="Helical" evidence="13">
    <location>
        <begin position="246"/>
        <end position="267"/>
    </location>
</feature>
<protein>
    <submittedName>
        <fullName evidence="16">Ion channel</fullName>
    </submittedName>
</protein>
<feature type="transmembrane region" description="Helical" evidence="13">
    <location>
        <begin position="28"/>
        <end position="49"/>
    </location>
</feature>
<feature type="domain" description="Potassium channel" evidence="14">
    <location>
        <begin position="200"/>
        <end position="268"/>
    </location>
</feature>
<keyword evidence="9 12" id="KW-0406">Ion transport</keyword>
<dbReference type="GO" id="GO:0005886">
    <property type="term" value="C:plasma membrane"/>
    <property type="evidence" value="ECO:0007669"/>
    <property type="project" value="TreeGrafter"/>
</dbReference>
<keyword evidence="8 13" id="KW-1133">Transmembrane helix</keyword>
<keyword evidence="10 13" id="KW-0472">Membrane</keyword>
<evidence type="ECO:0000256" key="9">
    <source>
        <dbReference type="ARBA" id="ARBA00023065"/>
    </source>
</evidence>
<evidence type="ECO:0000256" key="1">
    <source>
        <dbReference type="ARBA" id="ARBA00004141"/>
    </source>
</evidence>